<gene>
    <name evidence="1" type="ORF">PENTCL1PPCAC_23975</name>
</gene>
<proteinExistence type="predicted"/>
<protein>
    <recommendedName>
        <fullName evidence="3">F-box domain-containing protein</fullName>
    </recommendedName>
</protein>
<dbReference type="EMBL" id="BTSX01000005">
    <property type="protein sequence ID" value="GMT01801.1"/>
    <property type="molecule type" value="Genomic_DNA"/>
</dbReference>
<dbReference type="AlphaFoldDB" id="A0AAV5U4J4"/>
<organism evidence="1 2">
    <name type="scientific">Pristionchus entomophagus</name>
    <dbReference type="NCBI Taxonomy" id="358040"/>
    <lineage>
        <taxon>Eukaryota</taxon>
        <taxon>Metazoa</taxon>
        <taxon>Ecdysozoa</taxon>
        <taxon>Nematoda</taxon>
        <taxon>Chromadorea</taxon>
        <taxon>Rhabditida</taxon>
        <taxon>Rhabditina</taxon>
        <taxon>Diplogasteromorpha</taxon>
        <taxon>Diplogasteroidea</taxon>
        <taxon>Neodiplogasteridae</taxon>
        <taxon>Pristionchus</taxon>
    </lineage>
</organism>
<evidence type="ECO:0008006" key="3">
    <source>
        <dbReference type="Google" id="ProtNLM"/>
    </source>
</evidence>
<evidence type="ECO:0000313" key="2">
    <source>
        <dbReference type="Proteomes" id="UP001432027"/>
    </source>
</evidence>
<accession>A0AAV5U4J4</accession>
<evidence type="ECO:0000313" key="1">
    <source>
        <dbReference type="EMBL" id="GMT01801.1"/>
    </source>
</evidence>
<feature type="non-terminal residue" evidence="1">
    <location>
        <position position="1"/>
    </location>
</feature>
<name>A0AAV5U4J4_9BILA</name>
<reference evidence="1" key="1">
    <citation type="submission" date="2023-10" db="EMBL/GenBank/DDBJ databases">
        <title>Genome assembly of Pristionchus species.</title>
        <authorList>
            <person name="Yoshida K."/>
            <person name="Sommer R.J."/>
        </authorList>
    </citation>
    <scope>NUCLEOTIDE SEQUENCE</scope>
    <source>
        <strain evidence="1">RS0144</strain>
    </source>
</reference>
<comment type="caution">
    <text evidence="1">The sequence shown here is derived from an EMBL/GenBank/DDBJ whole genome shotgun (WGS) entry which is preliminary data.</text>
</comment>
<sequence>SITEYYHIILDPMDRKRHVIADTGAERSIVKVAKSRIDDYISAMPDDCLRDILARINHDELDEFAMLSRRLSLLPNQTRKRAEKLKSPELIVNQKGNLEFHFSIEYHTTGHEPSKWDLTINDSFGLTKRFSRGPERSYILIDDEHTITVEQILERAADLLLRFDFNSCVFDLITIDDRFLSFFKQVSSSQSFSNFKLDSIYNNLSSDGAARFLSDILSAKAKKAYIGFSYAGSIFDEAFLVGYAKTVRLCEITLYCKEEMAVESHRVGPARFRPLKAFADSLSYFGKLIMPSLLLNTDWLIAPLQKRLRYRKQGVWQFHLTRNIGYLEMRESLGQNTDIKIVSIDSGFELETSRRFASVTCIRDEGDWWFQVQFQ</sequence>
<keyword evidence="2" id="KW-1185">Reference proteome</keyword>
<dbReference type="Proteomes" id="UP001432027">
    <property type="component" value="Unassembled WGS sequence"/>
</dbReference>